<dbReference type="Proteomes" id="UP000177167">
    <property type="component" value="Unassembled WGS sequence"/>
</dbReference>
<dbReference type="AlphaFoldDB" id="A0A1F8F6U2"/>
<keyword evidence="1" id="KW-0812">Transmembrane</keyword>
<organism evidence="2 3">
    <name type="scientific">Candidatus Yanofskybacteria bacterium RIFCSPHIGHO2_02_FULL_41_11</name>
    <dbReference type="NCBI Taxonomy" id="1802675"/>
    <lineage>
        <taxon>Bacteria</taxon>
        <taxon>Candidatus Yanofskyibacteriota</taxon>
    </lineage>
</organism>
<evidence type="ECO:0000313" key="2">
    <source>
        <dbReference type="EMBL" id="OGN08863.1"/>
    </source>
</evidence>
<keyword evidence="1" id="KW-1133">Transmembrane helix</keyword>
<accession>A0A1F8F6U2</accession>
<dbReference type="SUPFAM" id="SSF54523">
    <property type="entry name" value="Pili subunits"/>
    <property type="match status" value="1"/>
</dbReference>
<keyword evidence="1" id="KW-0472">Membrane</keyword>
<dbReference type="NCBIfam" id="TIGR02532">
    <property type="entry name" value="IV_pilin_GFxxxE"/>
    <property type="match status" value="1"/>
</dbReference>
<gene>
    <name evidence="2" type="ORF">A3J46_03155</name>
</gene>
<sequence>MISKKKDSGFSWIEFVIVLAILAIIAIMVLPGLLRASAERKAKEYFGISAVTNLSFEEKAMLAPMVGNRIAEIRGSWMR</sequence>
<name>A0A1F8F6U2_9BACT</name>
<feature type="transmembrane region" description="Helical" evidence="1">
    <location>
        <begin position="12"/>
        <end position="34"/>
    </location>
</feature>
<dbReference type="EMBL" id="MGJP01000051">
    <property type="protein sequence ID" value="OGN08863.1"/>
    <property type="molecule type" value="Genomic_DNA"/>
</dbReference>
<dbReference type="InterPro" id="IPR012902">
    <property type="entry name" value="N_methyl_site"/>
</dbReference>
<comment type="caution">
    <text evidence="2">The sequence shown here is derived from an EMBL/GenBank/DDBJ whole genome shotgun (WGS) entry which is preliminary data.</text>
</comment>
<evidence type="ECO:0000256" key="1">
    <source>
        <dbReference type="SAM" id="Phobius"/>
    </source>
</evidence>
<protein>
    <recommendedName>
        <fullName evidence="4">Type II secretion system protein GspG C-terminal domain-containing protein</fullName>
    </recommendedName>
</protein>
<reference evidence="2 3" key="1">
    <citation type="journal article" date="2016" name="Nat. Commun.">
        <title>Thousands of microbial genomes shed light on interconnected biogeochemical processes in an aquifer system.</title>
        <authorList>
            <person name="Anantharaman K."/>
            <person name="Brown C.T."/>
            <person name="Hug L.A."/>
            <person name="Sharon I."/>
            <person name="Castelle C.J."/>
            <person name="Probst A.J."/>
            <person name="Thomas B.C."/>
            <person name="Singh A."/>
            <person name="Wilkins M.J."/>
            <person name="Karaoz U."/>
            <person name="Brodie E.L."/>
            <person name="Williams K.H."/>
            <person name="Hubbard S.S."/>
            <person name="Banfield J.F."/>
        </authorList>
    </citation>
    <scope>NUCLEOTIDE SEQUENCE [LARGE SCALE GENOMIC DNA]</scope>
</reference>
<dbReference type="Pfam" id="PF07963">
    <property type="entry name" value="N_methyl"/>
    <property type="match status" value="1"/>
</dbReference>
<evidence type="ECO:0000313" key="3">
    <source>
        <dbReference type="Proteomes" id="UP000177167"/>
    </source>
</evidence>
<proteinExistence type="predicted"/>
<evidence type="ECO:0008006" key="4">
    <source>
        <dbReference type="Google" id="ProtNLM"/>
    </source>
</evidence>
<dbReference type="InterPro" id="IPR045584">
    <property type="entry name" value="Pilin-like"/>
</dbReference>